<evidence type="ECO:0008006" key="4">
    <source>
        <dbReference type="Google" id="ProtNLM"/>
    </source>
</evidence>
<feature type="region of interest" description="Disordered" evidence="1">
    <location>
        <begin position="120"/>
        <end position="145"/>
    </location>
</feature>
<proteinExistence type="predicted"/>
<keyword evidence="2" id="KW-0614">Plasmid</keyword>
<dbReference type="Proteomes" id="UP001235030">
    <property type="component" value="Plasmid pTM2"/>
</dbReference>
<dbReference type="EMBL" id="CP101639">
    <property type="protein sequence ID" value="WMT83646.1"/>
    <property type="molecule type" value="Genomic_DNA"/>
</dbReference>
<protein>
    <recommendedName>
        <fullName evidence="4">DUF4355 domain-containing protein</fullName>
    </recommendedName>
</protein>
<accession>A0ABY9Q6M6</accession>
<gene>
    <name evidence="2" type="ORF">TEMA_41670</name>
</gene>
<evidence type="ECO:0000313" key="3">
    <source>
        <dbReference type="Proteomes" id="UP001235030"/>
    </source>
</evidence>
<organism evidence="2 3">
    <name type="scientific">Terrisporobacter mayombei</name>
    <dbReference type="NCBI Taxonomy" id="1541"/>
    <lineage>
        <taxon>Bacteria</taxon>
        <taxon>Bacillati</taxon>
        <taxon>Bacillota</taxon>
        <taxon>Clostridia</taxon>
        <taxon>Peptostreptococcales</taxon>
        <taxon>Peptostreptococcaceae</taxon>
        <taxon>Terrisporobacter</taxon>
    </lineage>
</organism>
<geneLocation type="plasmid" evidence="2 3">
    <name>pTM2</name>
</geneLocation>
<sequence length="145" mass="16558">MDKDKDTNLEQESPVEQVSNNNNDDDFEKRLQEALKHHLDALNKKVDIIGLDNKRLSEEKRSLEVTDELNKRNLDSSLFSVVYDSDPEITTAKINLIEQIFQKELTSRMKKEEYERVTANSYIPPGTNSSGGAGLESFDNIVRRG</sequence>
<name>A0ABY9Q6M6_9FIRM</name>
<evidence type="ECO:0000256" key="1">
    <source>
        <dbReference type="SAM" id="MobiDB-lite"/>
    </source>
</evidence>
<reference evidence="2 3" key="1">
    <citation type="submission" date="2022-07" db="EMBL/GenBank/DDBJ databases">
        <title>Genome sequence of Terrisporobacter mayombei DSM6539.</title>
        <authorList>
            <person name="Boeer T."/>
            <person name="Bengelsdorf F.R."/>
            <person name="Daniel R."/>
            <person name="Poehlein A."/>
        </authorList>
    </citation>
    <scope>NUCLEOTIDE SEQUENCE [LARGE SCALE GENOMIC DNA]</scope>
    <source>
        <strain evidence="2 3">DSM 6539</strain>
        <plasmid evidence="2 3">pTM2</plasmid>
    </source>
</reference>
<feature type="region of interest" description="Disordered" evidence="1">
    <location>
        <begin position="1"/>
        <end position="26"/>
    </location>
</feature>
<dbReference type="RefSeq" id="WP_228106737.1">
    <property type="nucleotide sequence ID" value="NZ_CP101639.1"/>
</dbReference>
<keyword evidence="3" id="KW-1185">Reference proteome</keyword>
<evidence type="ECO:0000313" key="2">
    <source>
        <dbReference type="EMBL" id="WMT83646.1"/>
    </source>
</evidence>
<feature type="compositionally biased region" description="Polar residues" evidence="1">
    <location>
        <begin position="10"/>
        <end position="22"/>
    </location>
</feature>